<dbReference type="InterPro" id="IPR036249">
    <property type="entry name" value="Thioredoxin-like_sf"/>
</dbReference>
<dbReference type="SUPFAM" id="SSF47616">
    <property type="entry name" value="GST C-terminal domain-like"/>
    <property type="match status" value="1"/>
</dbReference>
<keyword evidence="2 6" id="KW-0808">Transferase</keyword>
<feature type="domain" description="GST C-terminal" evidence="5">
    <location>
        <begin position="86"/>
        <end position="207"/>
    </location>
</feature>
<dbReference type="InterPro" id="IPR010987">
    <property type="entry name" value="Glutathione-S-Trfase_C-like"/>
</dbReference>
<evidence type="ECO:0000313" key="6">
    <source>
        <dbReference type="EMBL" id="MYN45307.1"/>
    </source>
</evidence>
<dbReference type="CDD" id="cd03056">
    <property type="entry name" value="GST_N_4"/>
    <property type="match status" value="1"/>
</dbReference>
<dbReference type="PROSITE" id="PS50405">
    <property type="entry name" value="GST_CTER"/>
    <property type="match status" value="1"/>
</dbReference>
<dbReference type="GO" id="GO:0016740">
    <property type="term" value="F:transferase activity"/>
    <property type="evidence" value="ECO:0007669"/>
    <property type="project" value="UniProtKB-KW"/>
</dbReference>
<dbReference type="SUPFAM" id="SSF52833">
    <property type="entry name" value="Thioredoxin-like"/>
    <property type="match status" value="1"/>
</dbReference>
<evidence type="ECO:0000256" key="3">
    <source>
        <dbReference type="RuleBase" id="RU003494"/>
    </source>
</evidence>
<dbReference type="PANTHER" id="PTHR44051:SF2">
    <property type="entry name" value="HYPOTHETICAL GLUTATHIONE S-TRANSFERASE LIKE PROTEIN"/>
    <property type="match status" value="1"/>
</dbReference>
<dbReference type="FunFam" id="3.40.30.10:FF:000039">
    <property type="entry name" value="Glutathione S-transferase domain"/>
    <property type="match status" value="1"/>
</dbReference>
<protein>
    <submittedName>
        <fullName evidence="6">Glutathione S-transferase</fullName>
    </submittedName>
</protein>
<comment type="similarity">
    <text evidence="1 3">Belongs to the GST superfamily.</text>
</comment>
<reference evidence="6" key="1">
    <citation type="submission" date="2019-12" db="EMBL/GenBank/DDBJ databases">
        <title>Novel species isolated from a subtropical stream in China.</title>
        <authorList>
            <person name="Lu H."/>
        </authorList>
    </citation>
    <scope>NUCLEOTIDE SEQUENCE [LARGE SCALE GENOMIC DNA]</scope>
    <source>
        <strain evidence="6">FT93W</strain>
    </source>
</reference>
<dbReference type="PROSITE" id="PS50404">
    <property type="entry name" value="GST_NTER"/>
    <property type="match status" value="1"/>
</dbReference>
<dbReference type="Pfam" id="PF02798">
    <property type="entry name" value="GST_N"/>
    <property type="match status" value="1"/>
</dbReference>
<dbReference type="PANTHER" id="PTHR44051">
    <property type="entry name" value="GLUTATHIONE S-TRANSFERASE-RELATED"/>
    <property type="match status" value="1"/>
</dbReference>
<dbReference type="Pfam" id="PF00043">
    <property type="entry name" value="GST_C"/>
    <property type="match status" value="1"/>
</dbReference>
<dbReference type="SFLD" id="SFLDG00358">
    <property type="entry name" value="Main_(cytGST)"/>
    <property type="match status" value="1"/>
</dbReference>
<dbReference type="InterPro" id="IPR040079">
    <property type="entry name" value="Glutathione_S-Trfase"/>
</dbReference>
<dbReference type="Gene3D" id="1.20.1050.10">
    <property type="match status" value="1"/>
</dbReference>
<name>A0A845HZS1_9BURK</name>
<dbReference type="SFLD" id="SFLDS00019">
    <property type="entry name" value="Glutathione_Transferase_(cytos"/>
    <property type="match status" value="1"/>
</dbReference>
<proteinExistence type="inferred from homology"/>
<dbReference type="Gene3D" id="3.40.30.10">
    <property type="entry name" value="Glutaredoxin"/>
    <property type="match status" value="1"/>
</dbReference>
<dbReference type="SFLD" id="SFLDG01151">
    <property type="entry name" value="Main.2:_Nu-like"/>
    <property type="match status" value="1"/>
</dbReference>
<sequence>MKLYGIPLSGHTHRVELFLQLLQLPHEYVQVDLANGEHKQAAFLAKNAFGEIPVLEDGDVTLADSNAILVYLATRYDVSGLWLPRDAVAAAQVQRWLSIAAGKIAGGPATARLVNVFGAQRNLAAAQTMGAQLFTVMEQELQQRSWLAGEHPTIADIACYSYIAHAPEGGISLKPYPKLCAWLAAIRALPGFVPMPVTPVGLATEEM</sequence>
<keyword evidence="7" id="KW-1185">Reference proteome</keyword>
<evidence type="ECO:0000313" key="7">
    <source>
        <dbReference type="Proteomes" id="UP000444316"/>
    </source>
</evidence>
<dbReference type="InterPro" id="IPR004046">
    <property type="entry name" value="GST_C"/>
</dbReference>
<organism evidence="6 7">
    <name type="scientific">Duganella fentianensis</name>
    <dbReference type="NCBI Taxonomy" id="2692177"/>
    <lineage>
        <taxon>Bacteria</taxon>
        <taxon>Pseudomonadati</taxon>
        <taxon>Pseudomonadota</taxon>
        <taxon>Betaproteobacteria</taxon>
        <taxon>Burkholderiales</taxon>
        <taxon>Oxalobacteraceae</taxon>
        <taxon>Telluria group</taxon>
        <taxon>Duganella</taxon>
    </lineage>
</organism>
<evidence type="ECO:0000259" key="5">
    <source>
        <dbReference type="PROSITE" id="PS50405"/>
    </source>
</evidence>
<feature type="domain" description="GST N-terminal" evidence="4">
    <location>
        <begin position="1"/>
        <end position="80"/>
    </location>
</feature>
<accession>A0A845HZS1</accession>
<dbReference type="InterPro" id="IPR036282">
    <property type="entry name" value="Glutathione-S-Trfase_C_sf"/>
</dbReference>
<dbReference type="RefSeq" id="WP_161034954.1">
    <property type="nucleotide sequence ID" value="NZ_WWCL01000002.1"/>
</dbReference>
<gene>
    <name evidence="6" type="ORF">GTP23_09550</name>
</gene>
<evidence type="ECO:0000259" key="4">
    <source>
        <dbReference type="PROSITE" id="PS50404"/>
    </source>
</evidence>
<dbReference type="CDD" id="cd03206">
    <property type="entry name" value="GST_C_7"/>
    <property type="match status" value="1"/>
</dbReference>
<comment type="caution">
    <text evidence="6">The sequence shown here is derived from an EMBL/GenBank/DDBJ whole genome shotgun (WGS) entry which is preliminary data.</text>
</comment>
<evidence type="ECO:0000256" key="1">
    <source>
        <dbReference type="ARBA" id="ARBA00007409"/>
    </source>
</evidence>
<evidence type="ECO:0000256" key="2">
    <source>
        <dbReference type="ARBA" id="ARBA00022679"/>
    </source>
</evidence>
<dbReference type="Proteomes" id="UP000444316">
    <property type="component" value="Unassembled WGS sequence"/>
</dbReference>
<dbReference type="AlphaFoldDB" id="A0A845HZS1"/>
<dbReference type="EMBL" id="WWCL01000002">
    <property type="protein sequence ID" value="MYN45307.1"/>
    <property type="molecule type" value="Genomic_DNA"/>
</dbReference>
<dbReference type="InterPro" id="IPR004045">
    <property type="entry name" value="Glutathione_S-Trfase_N"/>
</dbReference>